<evidence type="ECO:0008006" key="9">
    <source>
        <dbReference type="Google" id="ProtNLM"/>
    </source>
</evidence>
<organism evidence="7 8">
    <name type="scientific">Nostocoides veronense</name>
    <dbReference type="NCBI Taxonomy" id="330836"/>
    <lineage>
        <taxon>Bacteria</taxon>
        <taxon>Bacillati</taxon>
        <taxon>Actinomycetota</taxon>
        <taxon>Actinomycetes</taxon>
        <taxon>Micrococcales</taxon>
        <taxon>Intrasporangiaceae</taxon>
        <taxon>Nostocoides</taxon>
    </lineage>
</organism>
<evidence type="ECO:0000256" key="1">
    <source>
        <dbReference type="ARBA" id="ARBA00004651"/>
    </source>
</evidence>
<evidence type="ECO:0000256" key="4">
    <source>
        <dbReference type="ARBA" id="ARBA00022989"/>
    </source>
</evidence>
<name>A0ABP4XVH6_9MICO</name>
<evidence type="ECO:0000313" key="8">
    <source>
        <dbReference type="Proteomes" id="UP001499938"/>
    </source>
</evidence>
<gene>
    <name evidence="7" type="ORF">GCM10009811_13120</name>
</gene>
<dbReference type="EMBL" id="BAAAPO010000021">
    <property type="protein sequence ID" value="GAA1789532.1"/>
    <property type="molecule type" value="Genomic_DNA"/>
</dbReference>
<keyword evidence="3 6" id="KW-0812">Transmembrane</keyword>
<evidence type="ECO:0000313" key="7">
    <source>
        <dbReference type="EMBL" id="GAA1789532.1"/>
    </source>
</evidence>
<keyword evidence="4 6" id="KW-1133">Transmembrane helix</keyword>
<feature type="transmembrane region" description="Helical" evidence="6">
    <location>
        <begin position="60"/>
        <end position="80"/>
    </location>
</feature>
<comment type="subcellular location">
    <subcellularLocation>
        <location evidence="1">Cell membrane</location>
        <topology evidence="1">Multi-pass membrane protein</topology>
    </subcellularLocation>
</comment>
<evidence type="ECO:0000256" key="5">
    <source>
        <dbReference type="ARBA" id="ARBA00023136"/>
    </source>
</evidence>
<dbReference type="RefSeq" id="WP_344082725.1">
    <property type="nucleotide sequence ID" value="NZ_BAAAPO010000021.1"/>
</dbReference>
<keyword evidence="8" id="KW-1185">Reference proteome</keyword>
<evidence type="ECO:0000256" key="6">
    <source>
        <dbReference type="SAM" id="Phobius"/>
    </source>
</evidence>
<evidence type="ECO:0000256" key="2">
    <source>
        <dbReference type="ARBA" id="ARBA00022475"/>
    </source>
</evidence>
<dbReference type="Pfam" id="PF03706">
    <property type="entry name" value="LPG_synthase_TM"/>
    <property type="match status" value="1"/>
</dbReference>
<evidence type="ECO:0000256" key="3">
    <source>
        <dbReference type="ARBA" id="ARBA00022692"/>
    </source>
</evidence>
<feature type="transmembrane region" description="Helical" evidence="6">
    <location>
        <begin position="244"/>
        <end position="267"/>
    </location>
</feature>
<keyword evidence="5 6" id="KW-0472">Membrane</keyword>
<feature type="transmembrane region" description="Helical" evidence="6">
    <location>
        <begin position="20"/>
        <end position="40"/>
    </location>
</feature>
<sequence>MSEPDDSCAVSAAAPTRRSAFAIARIVLAALVLVFVAAALAKNWSQVSTHLTEVSPTAWVLASLAGLAAPLLTALGWRALLADLGSPLHLAPASGVFLVGQLGKYLPGSVWSVVAQAEMAARLGIPRRRTGVVGLVAMVLALVTGVLIGLPAVPVLLRRGAGLTVALAGVAGVLLLLALYPPLLNRGVALGLRLLRREPLEHQLGGRAILAAGLWTLTAWAATGAIAWAFAADFANPGKGAGELALICVSGFCLAAAAGMASVLLPAGVGVREGVLILLLVTVMPASAATAVVVLTRFVTVVADVVWAGAGWLWARAHHLLPSPSAP</sequence>
<keyword evidence="2" id="KW-1003">Cell membrane</keyword>
<accession>A0ABP4XVH6</accession>
<feature type="transmembrane region" description="Helical" evidence="6">
    <location>
        <begin position="163"/>
        <end position="183"/>
    </location>
</feature>
<feature type="transmembrane region" description="Helical" evidence="6">
    <location>
        <begin position="132"/>
        <end position="157"/>
    </location>
</feature>
<dbReference type="Proteomes" id="UP001499938">
    <property type="component" value="Unassembled WGS sequence"/>
</dbReference>
<reference evidence="8" key="1">
    <citation type="journal article" date="2019" name="Int. J. Syst. Evol. Microbiol.">
        <title>The Global Catalogue of Microorganisms (GCM) 10K type strain sequencing project: providing services to taxonomists for standard genome sequencing and annotation.</title>
        <authorList>
            <consortium name="The Broad Institute Genomics Platform"/>
            <consortium name="The Broad Institute Genome Sequencing Center for Infectious Disease"/>
            <person name="Wu L."/>
            <person name="Ma J."/>
        </authorList>
    </citation>
    <scope>NUCLEOTIDE SEQUENCE [LARGE SCALE GENOMIC DNA]</scope>
    <source>
        <strain evidence="8">JCM 15592</strain>
    </source>
</reference>
<protein>
    <recommendedName>
        <fullName evidence="9">Integral membrane protein</fullName>
    </recommendedName>
</protein>
<feature type="transmembrane region" description="Helical" evidence="6">
    <location>
        <begin position="204"/>
        <end position="232"/>
    </location>
</feature>
<dbReference type="InterPro" id="IPR022791">
    <property type="entry name" value="L-PG_synthase/AglD"/>
</dbReference>
<proteinExistence type="predicted"/>
<feature type="transmembrane region" description="Helical" evidence="6">
    <location>
        <begin position="274"/>
        <end position="292"/>
    </location>
</feature>
<comment type="caution">
    <text evidence="7">The sequence shown here is derived from an EMBL/GenBank/DDBJ whole genome shotgun (WGS) entry which is preliminary data.</text>
</comment>